<feature type="chain" id="PRO_5022118923" evidence="2">
    <location>
        <begin position="23"/>
        <end position="434"/>
    </location>
</feature>
<keyword evidence="2" id="KW-0732">Signal</keyword>
<name>A0A545URV1_9HYPO</name>
<feature type="compositionally biased region" description="Polar residues" evidence="1">
    <location>
        <begin position="122"/>
        <end position="142"/>
    </location>
</feature>
<feature type="compositionally biased region" description="Polar residues" evidence="1">
    <location>
        <begin position="97"/>
        <end position="113"/>
    </location>
</feature>
<evidence type="ECO:0000313" key="3">
    <source>
        <dbReference type="EMBL" id="TQV92180.1"/>
    </source>
</evidence>
<gene>
    <name evidence="3" type="ORF">IF1G_09252</name>
</gene>
<protein>
    <submittedName>
        <fullName evidence="3">Uncharacterized protein</fullName>
    </submittedName>
</protein>
<dbReference type="AlphaFoldDB" id="A0A545URV1"/>
<comment type="caution">
    <text evidence="3">The sequence shown here is derived from an EMBL/GenBank/DDBJ whole genome shotgun (WGS) entry which is preliminary data.</text>
</comment>
<proteinExistence type="predicted"/>
<evidence type="ECO:0000256" key="2">
    <source>
        <dbReference type="SAM" id="SignalP"/>
    </source>
</evidence>
<feature type="signal peptide" evidence="2">
    <location>
        <begin position="1"/>
        <end position="22"/>
    </location>
</feature>
<keyword evidence="4" id="KW-1185">Reference proteome</keyword>
<evidence type="ECO:0000256" key="1">
    <source>
        <dbReference type="SAM" id="MobiDB-lite"/>
    </source>
</evidence>
<dbReference type="EMBL" id="SPUK01000016">
    <property type="protein sequence ID" value="TQV92180.1"/>
    <property type="molecule type" value="Genomic_DNA"/>
</dbReference>
<dbReference type="OrthoDB" id="4864891at2759"/>
<dbReference type="Proteomes" id="UP000315783">
    <property type="component" value="Unassembled WGS sequence"/>
</dbReference>
<reference evidence="3 4" key="1">
    <citation type="journal article" date="2019" name="Appl. Microbiol. Biotechnol.">
        <title>Genome sequence of Isaria javanica and comparative genome analysis insights into family S53 peptidase evolution in fungal entomopathogens.</title>
        <authorList>
            <person name="Lin R."/>
            <person name="Zhang X."/>
            <person name="Xin B."/>
            <person name="Zou M."/>
            <person name="Gao Y."/>
            <person name="Qin F."/>
            <person name="Hu Q."/>
            <person name="Xie B."/>
            <person name="Cheng X."/>
        </authorList>
    </citation>
    <scope>NUCLEOTIDE SEQUENCE [LARGE SCALE GENOMIC DNA]</scope>
    <source>
        <strain evidence="3 4">IJ1G</strain>
    </source>
</reference>
<feature type="compositionally biased region" description="Low complexity" evidence="1">
    <location>
        <begin position="170"/>
        <end position="183"/>
    </location>
</feature>
<feature type="region of interest" description="Disordered" evidence="1">
    <location>
        <begin position="215"/>
        <end position="234"/>
    </location>
</feature>
<feature type="region of interest" description="Disordered" evidence="1">
    <location>
        <begin position="97"/>
        <end position="189"/>
    </location>
</feature>
<evidence type="ECO:0000313" key="4">
    <source>
        <dbReference type="Proteomes" id="UP000315783"/>
    </source>
</evidence>
<sequence length="434" mass="46588">MKSASAALTLGSMTLFLGLCDGGNTTTRCTKYAPYAQPMTISTTTNTETTSGTAATTRTSCTTGNNGYGSPVVLPTTIAPATSISCTSAKNAYGSLGTSPTTNTSTACPSMNNEVPPADPTGASSLPSTASGIGSSKSTLYLSKTAPHVPVGPTGSPTSAQRPTPPFPLTNGTVTNGTVTPPTGANVTGTVLSWNTSTAIGTPSSWNTSNITTTTAIPFDGKNNSEATGEVSRDRDGRPLPIAFGLEALQTLFESLPYAAWLWWRLPEPGHPVTDSPAGFEDTVCTGGTVDAFEERRAARNLHYFCNRWQVPRERLYTSTSGMATLYLCSYGQTRNCSLDLWRAASAHLDRECGPGATGYVHLRKLRIGRERQTPDVTFCPRLLYSPLWDYRINQREVLVDGRPYEEWRILNRRKEMRKELAGEDINERNDAKA</sequence>
<accession>A0A545URV1</accession>
<organism evidence="3 4">
    <name type="scientific">Cordyceps javanica</name>
    <dbReference type="NCBI Taxonomy" id="43265"/>
    <lineage>
        <taxon>Eukaryota</taxon>
        <taxon>Fungi</taxon>
        <taxon>Dikarya</taxon>
        <taxon>Ascomycota</taxon>
        <taxon>Pezizomycotina</taxon>
        <taxon>Sordariomycetes</taxon>
        <taxon>Hypocreomycetidae</taxon>
        <taxon>Hypocreales</taxon>
        <taxon>Cordycipitaceae</taxon>
        <taxon>Cordyceps</taxon>
    </lineage>
</organism>